<keyword evidence="2" id="KW-0560">Oxidoreductase</keyword>
<dbReference type="PRINTS" id="PR00080">
    <property type="entry name" value="SDRFAMILY"/>
</dbReference>
<gene>
    <name evidence="4" type="ORF">GSI_03157</name>
</gene>
<dbReference type="OrthoDB" id="1274115at2759"/>
<dbReference type="GO" id="GO:0016491">
    <property type="term" value="F:oxidoreductase activity"/>
    <property type="evidence" value="ECO:0007669"/>
    <property type="project" value="UniProtKB-KW"/>
</dbReference>
<dbReference type="STRING" id="1077348.A0A2G8SKU9"/>
<keyword evidence="5" id="KW-1185">Reference proteome</keyword>
<name>A0A2G8SKU9_9APHY</name>
<sequence length="296" mass="32149">MSSSSRVWLITGTSSGFGLETARLALAKGDRVVATLRRPEVLNDFAAQYPASQILVLRLDVSKPGEIKEAFAQAKAVFGRIDVVFNNAGYAVVGEAEGVPAETARAMFNVNYWGAVGVSQEAVRFFREENVPQGGRLIQNSAGMGLVTLPTFAFYSSSKHALEGFTETLEKELDPTWNIKITSVLCGGFVTDFSGSVQLSPPHPAYKGGANAATAMREGMLKLVDAGTRVEEQKKLGFSDASKAVKKIYELSELTSPPLRLLLGKDVNRGVRQYIAQLTKEADAYESWSDNLEYDH</sequence>
<evidence type="ECO:0000313" key="5">
    <source>
        <dbReference type="Proteomes" id="UP000230002"/>
    </source>
</evidence>
<evidence type="ECO:0000256" key="1">
    <source>
        <dbReference type="ARBA" id="ARBA00006484"/>
    </source>
</evidence>
<evidence type="ECO:0000313" key="4">
    <source>
        <dbReference type="EMBL" id="PIL34382.1"/>
    </source>
</evidence>
<comment type="caution">
    <text evidence="4">The sequence shown here is derived from an EMBL/GenBank/DDBJ whole genome shotgun (WGS) entry which is preliminary data.</text>
</comment>
<dbReference type="InterPro" id="IPR036291">
    <property type="entry name" value="NAD(P)-bd_dom_sf"/>
</dbReference>
<dbReference type="Gene3D" id="3.40.50.720">
    <property type="entry name" value="NAD(P)-binding Rossmann-like Domain"/>
    <property type="match status" value="1"/>
</dbReference>
<reference evidence="4 5" key="1">
    <citation type="journal article" date="2015" name="Sci. Rep.">
        <title>Chromosome-level genome map provides insights into diverse defense mechanisms in the medicinal fungus Ganoderma sinense.</title>
        <authorList>
            <person name="Zhu Y."/>
            <person name="Xu J."/>
            <person name="Sun C."/>
            <person name="Zhou S."/>
            <person name="Xu H."/>
            <person name="Nelson D.R."/>
            <person name="Qian J."/>
            <person name="Song J."/>
            <person name="Luo H."/>
            <person name="Xiang L."/>
            <person name="Li Y."/>
            <person name="Xu Z."/>
            <person name="Ji A."/>
            <person name="Wang L."/>
            <person name="Lu S."/>
            <person name="Hayward A."/>
            <person name="Sun W."/>
            <person name="Li X."/>
            <person name="Schwartz D.C."/>
            <person name="Wang Y."/>
            <person name="Chen S."/>
        </authorList>
    </citation>
    <scope>NUCLEOTIDE SEQUENCE [LARGE SCALE GENOMIC DNA]</scope>
    <source>
        <strain evidence="4 5">ZZ0214-1</strain>
    </source>
</reference>
<comment type="similarity">
    <text evidence="1 3">Belongs to the short-chain dehydrogenases/reductases (SDR) family.</text>
</comment>
<dbReference type="InterPro" id="IPR051911">
    <property type="entry name" value="SDR_oxidoreductase"/>
</dbReference>
<evidence type="ECO:0000256" key="3">
    <source>
        <dbReference type="RuleBase" id="RU000363"/>
    </source>
</evidence>
<dbReference type="PRINTS" id="PR00081">
    <property type="entry name" value="GDHRDH"/>
</dbReference>
<dbReference type="Pfam" id="PF00106">
    <property type="entry name" value="adh_short"/>
    <property type="match status" value="1"/>
</dbReference>
<evidence type="ECO:0000256" key="2">
    <source>
        <dbReference type="ARBA" id="ARBA00023002"/>
    </source>
</evidence>
<dbReference type="AlphaFoldDB" id="A0A2G8SKU9"/>
<organism evidence="4 5">
    <name type="scientific">Ganoderma sinense ZZ0214-1</name>
    <dbReference type="NCBI Taxonomy" id="1077348"/>
    <lineage>
        <taxon>Eukaryota</taxon>
        <taxon>Fungi</taxon>
        <taxon>Dikarya</taxon>
        <taxon>Basidiomycota</taxon>
        <taxon>Agaricomycotina</taxon>
        <taxon>Agaricomycetes</taxon>
        <taxon>Polyporales</taxon>
        <taxon>Polyporaceae</taxon>
        <taxon>Ganoderma</taxon>
    </lineage>
</organism>
<dbReference type="InterPro" id="IPR002347">
    <property type="entry name" value="SDR_fam"/>
</dbReference>
<dbReference type="Proteomes" id="UP000230002">
    <property type="component" value="Unassembled WGS sequence"/>
</dbReference>
<protein>
    <submittedName>
        <fullName evidence="4">Uncharacterized protein</fullName>
    </submittedName>
</protein>
<dbReference type="PANTHER" id="PTHR43976">
    <property type="entry name" value="SHORT CHAIN DEHYDROGENASE"/>
    <property type="match status" value="1"/>
</dbReference>
<proteinExistence type="inferred from homology"/>
<accession>A0A2G8SKU9</accession>
<dbReference type="EMBL" id="AYKW01000005">
    <property type="protein sequence ID" value="PIL34382.1"/>
    <property type="molecule type" value="Genomic_DNA"/>
</dbReference>
<dbReference type="SUPFAM" id="SSF51735">
    <property type="entry name" value="NAD(P)-binding Rossmann-fold domains"/>
    <property type="match status" value="1"/>
</dbReference>
<dbReference type="CDD" id="cd05374">
    <property type="entry name" value="17beta-HSD-like_SDR_c"/>
    <property type="match status" value="1"/>
</dbReference>
<dbReference type="PANTHER" id="PTHR43976:SF16">
    <property type="entry name" value="SHORT-CHAIN DEHYDROGENASE_REDUCTASE FAMILY PROTEIN"/>
    <property type="match status" value="1"/>
</dbReference>